<protein>
    <recommendedName>
        <fullName evidence="2">histidine kinase</fullName>
        <ecNumber evidence="2">2.7.13.3</ecNumber>
    </recommendedName>
</protein>
<reference evidence="10 11" key="1">
    <citation type="submission" date="2020-03" db="EMBL/GenBank/DDBJ databases">
        <title>Complete genome sequences of two sulfur-disproportionating bacterial strains T55J and Mzg5.</title>
        <authorList>
            <person name="Umezawa K."/>
            <person name="Kojima H."/>
            <person name="Kato Y."/>
            <person name="Fukui M."/>
        </authorList>
    </citation>
    <scope>NUCLEOTIDE SEQUENCE [LARGE SCALE GENOMIC DNA]</scope>
    <source>
        <strain evidence="10 11">T55J</strain>
    </source>
</reference>
<dbReference type="PROSITE" id="PS50109">
    <property type="entry name" value="HIS_KIN"/>
    <property type="match status" value="1"/>
</dbReference>
<dbReference type="InterPro" id="IPR035965">
    <property type="entry name" value="PAS-like_dom_sf"/>
</dbReference>
<dbReference type="SUPFAM" id="SSF55785">
    <property type="entry name" value="PYP-like sensor domain (PAS domain)"/>
    <property type="match status" value="1"/>
</dbReference>
<dbReference type="EC" id="2.7.13.3" evidence="2"/>
<dbReference type="SUPFAM" id="SSF52172">
    <property type="entry name" value="CheY-like"/>
    <property type="match status" value="1"/>
</dbReference>
<dbReference type="SUPFAM" id="SSF55874">
    <property type="entry name" value="ATPase domain of HSP90 chaperone/DNA topoisomerase II/histidine kinase"/>
    <property type="match status" value="1"/>
</dbReference>
<evidence type="ECO:0000256" key="1">
    <source>
        <dbReference type="ARBA" id="ARBA00000085"/>
    </source>
</evidence>
<name>A0A7G1GXV9_9BACT</name>
<organism evidence="10 11">
    <name type="scientific">Dissulfurispira thermophila</name>
    <dbReference type="NCBI Taxonomy" id="2715679"/>
    <lineage>
        <taxon>Bacteria</taxon>
        <taxon>Pseudomonadati</taxon>
        <taxon>Nitrospirota</taxon>
        <taxon>Thermodesulfovibrionia</taxon>
        <taxon>Thermodesulfovibrionales</taxon>
        <taxon>Dissulfurispiraceae</taxon>
        <taxon>Dissulfurispira</taxon>
    </lineage>
</organism>
<dbReference type="CDD" id="cd16922">
    <property type="entry name" value="HATPase_EvgS-ArcB-TorS-like"/>
    <property type="match status" value="1"/>
</dbReference>
<dbReference type="InterPro" id="IPR013767">
    <property type="entry name" value="PAS_fold"/>
</dbReference>
<dbReference type="CDD" id="cd00130">
    <property type="entry name" value="PAS"/>
    <property type="match status" value="1"/>
</dbReference>
<feature type="domain" description="PAS" evidence="9">
    <location>
        <begin position="149"/>
        <end position="194"/>
    </location>
</feature>
<dbReference type="EMBL" id="AP022873">
    <property type="protein sequence ID" value="BCB95195.1"/>
    <property type="molecule type" value="Genomic_DNA"/>
</dbReference>
<dbReference type="CDD" id="cd00156">
    <property type="entry name" value="REC"/>
    <property type="match status" value="1"/>
</dbReference>
<dbReference type="SMART" id="SM00448">
    <property type="entry name" value="REC"/>
    <property type="match status" value="1"/>
</dbReference>
<dbReference type="GO" id="GO:0005886">
    <property type="term" value="C:plasma membrane"/>
    <property type="evidence" value="ECO:0007669"/>
    <property type="project" value="TreeGrafter"/>
</dbReference>
<dbReference type="Gene3D" id="3.30.450.20">
    <property type="entry name" value="PAS domain"/>
    <property type="match status" value="1"/>
</dbReference>
<dbReference type="PRINTS" id="PR00344">
    <property type="entry name" value="BCTRLSENSOR"/>
</dbReference>
<dbReference type="PROSITE" id="PS50110">
    <property type="entry name" value="RESPONSE_REGULATORY"/>
    <property type="match status" value="1"/>
</dbReference>
<dbReference type="InterPro" id="IPR005467">
    <property type="entry name" value="His_kinase_dom"/>
</dbReference>
<evidence type="ECO:0000256" key="5">
    <source>
        <dbReference type="ARBA" id="ARBA00022777"/>
    </source>
</evidence>
<keyword evidence="5" id="KW-0418">Kinase</keyword>
<dbReference type="Pfam" id="PF02518">
    <property type="entry name" value="HATPase_c"/>
    <property type="match status" value="1"/>
</dbReference>
<dbReference type="PROSITE" id="PS50112">
    <property type="entry name" value="PAS"/>
    <property type="match status" value="1"/>
</dbReference>
<dbReference type="NCBIfam" id="TIGR00229">
    <property type="entry name" value="sensory_box"/>
    <property type="match status" value="1"/>
</dbReference>
<keyword evidence="11" id="KW-1185">Reference proteome</keyword>
<dbReference type="InterPro" id="IPR000014">
    <property type="entry name" value="PAS"/>
</dbReference>
<dbReference type="SMART" id="SM00091">
    <property type="entry name" value="PAS"/>
    <property type="match status" value="1"/>
</dbReference>
<dbReference type="SMART" id="SM00388">
    <property type="entry name" value="HisKA"/>
    <property type="match status" value="1"/>
</dbReference>
<keyword evidence="3 6" id="KW-0597">Phosphoprotein</keyword>
<dbReference type="InterPro" id="IPR001789">
    <property type="entry name" value="Sig_transdc_resp-reg_receiver"/>
</dbReference>
<dbReference type="RefSeq" id="WP_203472708.1">
    <property type="nucleotide sequence ID" value="NZ_AP022873.1"/>
</dbReference>
<sequence length="516" mass="57197">MNEQKQKVLLVDDDIFVREMLSVVLDDKGYVVSDADNGKAALQRYADDPSIDLIITDINMPEMDGLQLIKELRSKTFNVPIIVLSSNKEIDMMLAALNIGADDYLIKDEFIQDTIDITVKKTLEKQHLRQANLQLITDLSHKKEELENALSYLTAIINTMPDGLLVIDESGKITLANQAISSLFNLSGNAIIGRGYSEMFDEALTSLLDKSRMNRDDVYTADIDISTNKIVRAVATSIRKQFAVDKDSGHVGALVILRDITFEKEVDRMKNDFISVVSHELRTPLTSIIGFAKIIKNRLETVIFPCVDKDDSRLRKTVEQVAGNIDIIITEGNRLTNLINNVLDISKIEEGKMQLKEELCSMSDIIQRAIDATAPLFAQKQLELKINIDDSIPDIIGDGDRLIQVLINILSNAVKFTDCGSVTVRASIISEKDSTSDGKRVIEIAVTDTGIGIAPDDLQKVFEKFKQVGETLTDRPRGTGLGLPICKQIVESHGGKIWAESEIGKGSCFIFTLPVK</sequence>
<dbReference type="Pfam" id="PF00989">
    <property type="entry name" value="PAS"/>
    <property type="match status" value="1"/>
</dbReference>
<evidence type="ECO:0000313" key="11">
    <source>
        <dbReference type="Proteomes" id="UP000516360"/>
    </source>
</evidence>
<evidence type="ECO:0000259" key="7">
    <source>
        <dbReference type="PROSITE" id="PS50109"/>
    </source>
</evidence>
<dbReference type="Pfam" id="PF00072">
    <property type="entry name" value="Response_reg"/>
    <property type="match status" value="1"/>
</dbReference>
<accession>A0A7G1GXV9</accession>
<gene>
    <name evidence="10" type="ORF">JZK55_01170</name>
</gene>
<feature type="domain" description="Histidine kinase" evidence="7">
    <location>
        <begin position="276"/>
        <end position="516"/>
    </location>
</feature>
<evidence type="ECO:0000256" key="2">
    <source>
        <dbReference type="ARBA" id="ARBA00012438"/>
    </source>
</evidence>
<dbReference type="InterPro" id="IPR004358">
    <property type="entry name" value="Sig_transdc_His_kin-like_C"/>
</dbReference>
<dbReference type="PANTHER" id="PTHR43047:SF72">
    <property type="entry name" value="OSMOSENSING HISTIDINE PROTEIN KINASE SLN1"/>
    <property type="match status" value="1"/>
</dbReference>
<dbReference type="Proteomes" id="UP000516360">
    <property type="component" value="Chromosome"/>
</dbReference>
<dbReference type="InterPro" id="IPR011006">
    <property type="entry name" value="CheY-like_superfamily"/>
</dbReference>
<dbReference type="Gene3D" id="3.40.50.2300">
    <property type="match status" value="1"/>
</dbReference>
<evidence type="ECO:0000259" key="8">
    <source>
        <dbReference type="PROSITE" id="PS50110"/>
    </source>
</evidence>
<dbReference type="SUPFAM" id="SSF47384">
    <property type="entry name" value="Homodimeric domain of signal transducing histidine kinase"/>
    <property type="match status" value="1"/>
</dbReference>
<keyword evidence="4" id="KW-0808">Transferase</keyword>
<dbReference type="CDD" id="cd00082">
    <property type="entry name" value="HisKA"/>
    <property type="match status" value="1"/>
</dbReference>
<evidence type="ECO:0000256" key="3">
    <source>
        <dbReference type="ARBA" id="ARBA00022553"/>
    </source>
</evidence>
<dbReference type="SMART" id="SM00387">
    <property type="entry name" value="HATPase_c"/>
    <property type="match status" value="1"/>
</dbReference>
<dbReference type="PANTHER" id="PTHR43047">
    <property type="entry name" value="TWO-COMPONENT HISTIDINE PROTEIN KINASE"/>
    <property type="match status" value="1"/>
</dbReference>
<dbReference type="Gene3D" id="3.30.565.10">
    <property type="entry name" value="Histidine kinase-like ATPase, C-terminal domain"/>
    <property type="match status" value="1"/>
</dbReference>
<dbReference type="Pfam" id="PF00512">
    <property type="entry name" value="HisKA"/>
    <property type="match status" value="1"/>
</dbReference>
<dbReference type="KEGG" id="dtp:JZK55_01170"/>
<dbReference type="GO" id="GO:0000155">
    <property type="term" value="F:phosphorelay sensor kinase activity"/>
    <property type="evidence" value="ECO:0007669"/>
    <property type="project" value="InterPro"/>
</dbReference>
<dbReference type="GO" id="GO:0009927">
    <property type="term" value="F:histidine phosphotransfer kinase activity"/>
    <property type="evidence" value="ECO:0007669"/>
    <property type="project" value="TreeGrafter"/>
</dbReference>
<dbReference type="AlphaFoldDB" id="A0A7G1GXV9"/>
<evidence type="ECO:0000256" key="6">
    <source>
        <dbReference type="PROSITE-ProRule" id="PRU00169"/>
    </source>
</evidence>
<dbReference type="InterPro" id="IPR036890">
    <property type="entry name" value="HATPase_C_sf"/>
</dbReference>
<dbReference type="InterPro" id="IPR003594">
    <property type="entry name" value="HATPase_dom"/>
</dbReference>
<dbReference type="InterPro" id="IPR003661">
    <property type="entry name" value="HisK_dim/P_dom"/>
</dbReference>
<evidence type="ECO:0000313" key="10">
    <source>
        <dbReference type="EMBL" id="BCB95195.1"/>
    </source>
</evidence>
<evidence type="ECO:0000259" key="9">
    <source>
        <dbReference type="PROSITE" id="PS50112"/>
    </source>
</evidence>
<dbReference type="InterPro" id="IPR036097">
    <property type="entry name" value="HisK_dim/P_sf"/>
</dbReference>
<dbReference type="Gene3D" id="1.10.287.130">
    <property type="match status" value="1"/>
</dbReference>
<feature type="modified residue" description="4-aspartylphosphate" evidence="6">
    <location>
        <position position="57"/>
    </location>
</feature>
<dbReference type="FunFam" id="3.30.565.10:FF:000010">
    <property type="entry name" value="Sensor histidine kinase RcsC"/>
    <property type="match status" value="1"/>
</dbReference>
<comment type="catalytic activity">
    <reaction evidence="1">
        <text>ATP + protein L-histidine = ADP + protein N-phospho-L-histidine.</text>
        <dbReference type="EC" id="2.7.13.3"/>
    </reaction>
</comment>
<dbReference type="GO" id="GO:0006355">
    <property type="term" value="P:regulation of DNA-templated transcription"/>
    <property type="evidence" value="ECO:0007669"/>
    <property type="project" value="InterPro"/>
</dbReference>
<evidence type="ECO:0000256" key="4">
    <source>
        <dbReference type="ARBA" id="ARBA00022679"/>
    </source>
</evidence>
<feature type="domain" description="Response regulatory" evidence="8">
    <location>
        <begin position="7"/>
        <end position="122"/>
    </location>
</feature>
<proteinExistence type="predicted"/>